<reference evidence="8" key="1">
    <citation type="submission" date="2020-10" db="EMBL/GenBank/DDBJ databases">
        <title>Connecting structure to function with the recovery of over 1000 high-quality activated sludge metagenome-assembled genomes encoding full-length rRNA genes using long-read sequencing.</title>
        <authorList>
            <person name="Singleton C.M."/>
            <person name="Petriglieri F."/>
            <person name="Kristensen J.M."/>
            <person name="Kirkegaard R.H."/>
            <person name="Michaelsen T.Y."/>
            <person name="Andersen M.H."/>
            <person name="Karst S.M."/>
            <person name="Dueholm M.S."/>
            <person name="Nielsen P.H."/>
            <person name="Albertsen M."/>
        </authorList>
    </citation>
    <scope>NUCLEOTIDE SEQUENCE</scope>
    <source>
        <strain evidence="8">Skiv_18-Q3-R9-52_MAXAC.067</strain>
    </source>
</reference>
<feature type="modified residue" description="4-aspartylphosphate" evidence="5">
    <location>
        <position position="54"/>
    </location>
</feature>
<keyword evidence="4" id="KW-0804">Transcription</keyword>
<evidence type="ECO:0000256" key="1">
    <source>
        <dbReference type="ARBA" id="ARBA00022741"/>
    </source>
</evidence>
<keyword evidence="3" id="KW-0805">Transcription regulation</keyword>
<dbReference type="Gene3D" id="3.40.50.2300">
    <property type="match status" value="1"/>
</dbReference>
<dbReference type="Gene3D" id="1.10.10.60">
    <property type="entry name" value="Homeodomain-like"/>
    <property type="match status" value="1"/>
</dbReference>
<dbReference type="PANTHER" id="PTHR32071:SF113">
    <property type="entry name" value="ALGINATE BIOSYNTHESIS TRANSCRIPTIONAL REGULATORY PROTEIN ALGB"/>
    <property type="match status" value="1"/>
</dbReference>
<dbReference type="SUPFAM" id="SSF52540">
    <property type="entry name" value="P-loop containing nucleoside triphosphate hydrolases"/>
    <property type="match status" value="1"/>
</dbReference>
<dbReference type="GO" id="GO:0005524">
    <property type="term" value="F:ATP binding"/>
    <property type="evidence" value="ECO:0007669"/>
    <property type="project" value="UniProtKB-KW"/>
</dbReference>
<dbReference type="InterPro" id="IPR025662">
    <property type="entry name" value="Sigma_54_int_dom_ATP-bd_1"/>
</dbReference>
<evidence type="ECO:0000256" key="5">
    <source>
        <dbReference type="PROSITE-ProRule" id="PRU00169"/>
    </source>
</evidence>
<dbReference type="InterPro" id="IPR001789">
    <property type="entry name" value="Sig_transdc_resp-reg_receiver"/>
</dbReference>
<evidence type="ECO:0000256" key="4">
    <source>
        <dbReference type="ARBA" id="ARBA00023163"/>
    </source>
</evidence>
<accession>A0A9D7XI63</accession>
<dbReference type="Pfam" id="PF00158">
    <property type="entry name" value="Sigma54_activat"/>
    <property type="match status" value="1"/>
</dbReference>
<dbReference type="CDD" id="cd00009">
    <property type="entry name" value="AAA"/>
    <property type="match status" value="1"/>
</dbReference>
<dbReference type="Pfam" id="PF00072">
    <property type="entry name" value="Response_reg"/>
    <property type="match status" value="1"/>
</dbReference>
<feature type="domain" description="Sigma-54 factor interaction" evidence="6">
    <location>
        <begin position="144"/>
        <end position="373"/>
    </location>
</feature>
<evidence type="ECO:0000256" key="2">
    <source>
        <dbReference type="ARBA" id="ARBA00022840"/>
    </source>
</evidence>
<dbReference type="Proteomes" id="UP000886657">
    <property type="component" value="Unassembled WGS sequence"/>
</dbReference>
<dbReference type="Gene3D" id="3.40.50.300">
    <property type="entry name" value="P-loop containing nucleotide triphosphate hydrolases"/>
    <property type="match status" value="1"/>
</dbReference>
<dbReference type="AlphaFoldDB" id="A0A9D7XI63"/>
<gene>
    <name evidence="8" type="ORF">IPP58_07700</name>
</gene>
<protein>
    <submittedName>
        <fullName evidence="8">Sigma-54-dependent Fis family transcriptional regulator</fullName>
    </submittedName>
</protein>
<dbReference type="SUPFAM" id="SSF46689">
    <property type="entry name" value="Homeodomain-like"/>
    <property type="match status" value="1"/>
</dbReference>
<feature type="domain" description="Response regulatory" evidence="7">
    <location>
        <begin position="5"/>
        <end position="119"/>
    </location>
</feature>
<dbReference type="EMBL" id="JADKIO010000006">
    <property type="protein sequence ID" value="MBK9796368.1"/>
    <property type="molecule type" value="Genomic_DNA"/>
</dbReference>
<dbReference type="PANTHER" id="PTHR32071">
    <property type="entry name" value="TRANSCRIPTIONAL REGULATORY PROTEIN"/>
    <property type="match status" value="1"/>
</dbReference>
<keyword evidence="5" id="KW-0597">Phosphoprotein</keyword>
<sequence length="451" mass="50709">MAKAKVLVVDDDEIIVFAIRDYLEHHGYIVDEAETCAEAEIRYRADVYDAVTLDYSLPDGNALELLPKLQSIDSGVPIILLTGHASIELAVRAIQLGAEQFLVKPLDLPALLFVIERALENQQNRRKQLARESLEQPQRAVDPFIGQSLAIHRLEEQSRLAAMTESPILIQGETGTGKSELARWLHRNSSRASEPMLELNCGGFTKDFLETELFGHEKGAFTGATSVKVGLLEAAHRGTVFLDEIGDMDVQIQPKVLKALEEKRFRRLGGVQDRKVDFRLIAATHQKLDRLVQEQLFRSDLFYRISAIQIQVPPLRERAEDIPTFGQILLNRLTSDCGREPMHLSQGALLKLRHHSWPGNIRELRNVLERALMGAKSTLIDAQDLDFASSPNGQNAKGPSNLTLKELERHYIIQVLNEEGGHVDRAAKRLDIPRSTLYQKLKAYGPELSRF</sequence>
<dbReference type="GO" id="GO:0043565">
    <property type="term" value="F:sequence-specific DNA binding"/>
    <property type="evidence" value="ECO:0007669"/>
    <property type="project" value="InterPro"/>
</dbReference>
<dbReference type="InterPro" id="IPR027417">
    <property type="entry name" value="P-loop_NTPase"/>
</dbReference>
<evidence type="ECO:0000313" key="9">
    <source>
        <dbReference type="Proteomes" id="UP000886657"/>
    </source>
</evidence>
<dbReference type="Gene3D" id="1.10.8.60">
    <property type="match status" value="1"/>
</dbReference>
<dbReference type="PROSITE" id="PS50045">
    <property type="entry name" value="SIGMA54_INTERACT_4"/>
    <property type="match status" value="1"/>
</dbReference>
<keyword evidence="2" id="KW-0067">ATP-binding</keyword>
<name>A0A9D7XI63_9BACT</name>
<dbReference type="PROSITE" id="PS50110">
    <property type="entry name" value="RESPONSE_REGULATORY"/>
    <property type="match status" value="1"/>
</dbReference>
<dbReference type="InterPro" id="IPR009057">
    <property type="entry name" value="Homeodomain-like_sf"/>
</dbReference>
<evidence type="ECO:0000313" key="8">
    <source>
        <dbReference type="EMBL" id="MBK9796368.1"/>
    </source>
</evidence>
<dbReference type="InterPro" id="IPR058031">
    <property type="entry name" value="AAA_lid_NorR"/>
</dbReference>
<dbReference type="InterPro" id="IPR002197">
    <property type="entry name" value="HTH_Fis"/>
</dbReference>
<dbReference type="PRINTS" id="PR01590">
    <property type="entry name" value="HTHFIS"/>
</dbReference>
<dbReference type="SMART" id="SM00448">
    <property type="entry name" value="REC"/>
    <property type="match status" value="1"/>
</dbReference>
<keyword evidence="1" id="KW-0547">Nucleotide-binding</keyword>
<dbReference type="SUPFAM" id="SSF52172">
    <property type="entry name" value="CheY-like"/>
    <property type="match status" value="1"/>
</dbReference>
<comment type="caution">
    <text evidence="8">The sequence shown here is derived from an EMBL/GenBank/DDBJ whole genome shotgun (WGS) entry which is preliminary data.</text>
</comment>
<dbReference type="Pfam" id="PF02954">
    <property type="entry name" value="HTH_8"/>
    <property type="match status" value="1"/>
</dbReference>
<organism evidence="8 9">
    <name type="scientific">Candidatus Geothrix skivensis</name>
    <dbReference type="NCBI Taxonomy" id="2954439"/>
    <lineage>
        <taxon>Bacteria</taxon>
        <taxon>Pseudomonadati</taxon>
        <taxon>Acidobacteriota</taxon>
        <taxon>Holophagae</taxon>
        <taxon>Holophagales</taxon>
        <taxon>Holophagaceae</taxon>
        <taxon>Geothrix</taxon>
    </lineage>
</organism>
<dbReference type="InterPro" id="IPR003593">
    <property type="entry name" value="AAA+_ATPase"/>
</dbReference>
<evidence type="ECO:0000259" key="7">
    <source>
        <dbReference type="PROSITE" id="PS50110"/>
    </source>
</evidence>
<dbReference type="InterPro" id="IPR002078">
    <property type="entry name" value="Sigma_54_int"/>
</dbReference>
<dbReference type="Pfam" id="PF25601">
    <property type="entry name" value="AAA_lid_14"/>
    <property type="match status" value="1"/>
</dbReference>
<dbReference type="GO" id="GO:0000160">
    <property type="term" value="P:phosphorelay signal transduction system"/>
    <property type="evidence" value="ECO:0007669"/>
    <property type="project" value="InterPro"/>
</dbReference>
<dbReference type="PROSITE" id="PS00675">
    <property type="entry name" value="SIGMA54_INTERACT_1"/>
    <property type="match status" value="1"/>
</dbReference>
<proteinExistence type="predicted"/>
<evidence type="ECO:0000259" key="6">
    <source>
        <dbReference type="PROSITE" id="PS50045"/>
    </source>
</evidence>
<evidence type="ECO:0000256" key="3">
    <source>
        <dbReference type="ARBA" id="ARBA00023015"/>
    </source>
</evidence>
<dbReference type="InterPro" id="IPR025944">
    <property type="entry name" value="Sigma_54_int_dom_CS"/>
</dbReference>
<dbReference type="FunFam" id="3.40.50.300:FF:000006">
    <property type="entry name" value="DNA-binding transcriptional regulator NtrC"/>
    <property type="match status" value="1"/>
</dbReference>
<dbReference type="SMART" id="SM00382">
    <property type="entry name" value="AAA"/>
    <property type="match status" value="1"/>
</dbReference>
<dbReference type="InterPro" id="IPR011006">
    <property type="entry name" value="CheY-like_superfamily"/>
</dbReference>
<dbReference type="PROSITE" id="PS00688">
    <property type="entry name" value="SIGMA54_INTERACT_3"/>
    <property type="match status" value="1"/>
</dbReference>
<dbReference type="GO" id="GO:0006355">
    <property type="term" value="P:regulation of DNA-templated transcription"/>
    <property type="evidence" value="ECO:0007669"/>
    <property type="project" value="InterPro"/>
</dbReference>